<evidence type="ECO:0000256" key="7">
    <source>
        <dbReference type="ARBA" id="ARBA00023180"/>
    </source>
</evidence>
<evidence type="ECO:0000256" key="6">
    <source>
        <dbReference type="ARBA" id="ARBA00023157"/>
    </source>
</evidence>
<dbReference type="GO" id="GO:0005886">
    <property type="term" value="C:plasma membrane"/>
    <property type="evidence" value="ECO:0007669"/>
    <property type="project" value="TreeGrafter"/>
</dbReference>
<dbReference type="Gene3D" id="2.60.220.50">
    <property type="match status" value="1"/>
</dbReference>
<dbReference type="SMART" id="SM00303">
    <property type="entry name" value="GPS"/>
    <property type="match status" value="1"/>
</dbReference>
<dbReference type="InterPro" id="IPR000203">
    <property type="entry name" value="GPS"/>
</dbReference>
<dbReference type="GO" id="GO:0004930">
    <property type="term" value="F:G protein-coupled receptor activity"/>
    <property type="evidence" value="ECO:0007669"/>
    <property type="project" value="InterPro"/>
</dbReference>
<sequence>MTPIDLYGVDPSCIHQRSTYHLLEASCQNKTKLDIENITNSASRILSDPSWSNLSSSEVSTVVNGLLETVELSALKLFSKNPSNQNFSTPEIDVATKVVQENCSFLTINVGLNSMQVSCDLLPKPEALQQLSSLSSDGAVFISYKSLHSRLSGNFLKLSEDVEENNTVVVNSEVVTGSITSQTTERLSPPVTFYLNNLQAPDSSHISLCVYWDPKLSGWSKRGCNITFANVSHTLCSCDHLSTFAVIMAPCDIKEDHHLRHISQIGLSVSLLCLFLSLLTFLLCCSLRSAHTSMLIALCWLHLSLIWSFLGPVCVFITINSTLLILTFWLLRLQLASLNTNLFILGSTWVLGFFQCGTGAIVALYLFTICNSLQGAFIFLVHCLLNHQVREEYRKVFRRLHIKKPESETVSGSTVPMTLKSATALEALKPDIVIDHPYEDQTV</sequence>
<dbReference type="InterPro" id="IPR017983">
    <property type="entry name" value="GPCR_2_secretin-like_CS"/>
</dbReference>
<gene>
    <name evidence="10" type="ORF">XELAEV_18018957mg</name>
</gene>
<evidence type="ECO:0000256" key="2">
    <source>
        <dbReference type="ARBA" id="ARBA00022692"/>
    </source>
</evidence>
<evidence type="ECO:0000256" key="4">
    <source>
        <dbReference type="ARBA" id="ARBA00022989"/>
    </source>
</evidence>
<reference evidence="11" key="1">
    <citation type="journal article" date="2016" name="Nature">
        <title>Genome evolution in the allotetraploid frog Xenopus laevis.</title>
        <authorList>
            <person name="Session A.M."/>
            <person name="Uno Y."/>
            <person name="Kwon T."/>
            <person name="Chapman J.A."/>
            <person name="Toyoda A."/>
            <person name="Takahashi S."/>
            <person name="Fukui A."/>
            <person name="Hikosaka A."/>
            <person name="Suzuki A."/>
            <person name="Kondo M."/>
            <person name="van Heeringen S.J."/>
            <person name="Quigley I."/>
            <person name="Heinz S."/>
            <person name="Ogino H."/>
            <person name="Ochi H."/>
            <person name="Hellsten U."/>
            <person name="Lyons J.B."/>
            <person name="Simakov O."/>
            <person name="Putnam N."/>
            <person name="Stites J."/>
            <person name="Kuroki Y."/>
            <person name="Tanaka T."/>
            <person name="Michiue T."/>
            <person name="Watanabe M."/>
            <person name="Bogdanovic O."/>
            <person name="Lister R."/>
            <person name="Georgiou G."/>
            <person name="Paranjpe S.S."/>
            <person name="van Kruijsbergen I."/>
            <person name="Shu S."/>
            <person name="Carlson J."/>
            <person name="Kinoshita T."/>
            <person name="Ohta Y."/>
            <person name="Mawaribuchi S."/>
            <person name="Jenkins J."/>
            <person name="Grimwood J."/>
            <person name="Schmutz J."/>
            <person name="Mitros T."/>
            <person name="Mozaffari S.V."/>
            <person name="Suzuki Y."/>
            <person name="Haramoto Y."/>
            <person name="Yamamoto T.S."/>
            <person name="Takagi C."/>
            <person name="Heald R."/>
            <person name="Miller K."/>
            <person name="Haudenschild C."/>
            <person name="Kitzman J."/>
            <person name="Nakayama T."/>
            <person name="Izutsu Y."/>
            <person name="Robert J."/>
            <person name="Fortriede J."/>
            <person name="Burns K."/>
            <person name="Lotay V."/>
            <person name="Karimi K."/>
            <person name="Yasuoka Y."/>
            <person name="Dichmann D.S."/>
            <person name="Flajnik M.F."/>
            <person name="Houston D.W."/>
            <person name="Shendure J."/>
            <person name="DuPasquier L."/>
            <person name="Vize P.D."/>
            <person name="Zorn A.M."/>
            <person name="Ito M."/>
            <person name="Marcotte E.M."/>
            <person name="Wallingford J.B."/>
            <person name="Ito Y."/>
            <person name="Asashima M."/>
            <person name="Ueno N."/>
            <person name="Matsuda Y."/>
            <person name="Veenstra G.J."/>
            <person name="Fujiyama A."/>
            <person name="Harland R.M."/>
            <person name="Taira M."/>
            <person name="Rokhsar D.S."/>
        </authorList>
    </citation>
    <scope>NUCLEOTIDE SEQUENCE [LARGE SCALE GENOMIC DNA]</scope>
    <source>
        <strain evidence="11">J</strain>
    </source>
</reference>
<feature type="transmembrane region" description="Helical" evidence="8">
    <location>
        <begin position="265"/>
        <end position="285"/>
    </location>
</feature>
<protein>
    <recommendedName>
        <fullName evidence="9">GAIN-B domain-containing protein</fullName>
    </recommendedName>
</protein>
<feature type="domain" description="GAIN-B" evidence="9">
    <location>
        <begin position="90"/>
        <end position="254"/>
    </location>
</feature>
<keyword evidence="6" id="KW-1015">Disulfide bond</keyword>
<dbReference type="EMBL" id="CM004470">
    <property type="protein sequence ID" value="OCT90345.1"/>
    <property type="molecule type" value="Genomic_DNA"/>
</dbReference>
<keyword evidence="5 8" id="KW-0472">Membrane</keyword>
<feature type="transmembrane region" description="Helical" evidence="8">
    <location>
        <begin position="342"/>
        <end position="367"/>
    </location>
</feature>
<evidence type="ECO:0000256" key="1">
    <source>
        <dbReference type="ARBA" id="ARBA00004370"/>
    </source>
</evidence>
<evidence type="ECO:0000256" key="3">
    <source>
        <dbReference type="ARBA" id="ARBA00022737"/>
    </source>
</evidence>
<name>A0A974DFU6_XENLA</name>
<evidence type="ECO:0000313" key="10">
    <source>
        <dbReference type="EMBL" id="OCT90345.1"/>
    </source>
</evidence>
<dbReference type="InterPro" id="IPR057244">
    <property type="entry name" value="GAIN_B"/>
</dbReference>
<dbReference type="Pfam" id="PF01825">
    <property type="entry name" value="GPS"/>
    <property type="match status" value="1"/>
</dbReference>
<comment type="subcellular location">
    <subcellularLocation>
        <location evidence="1">Membrane</location>
    </subcellularLocation>
</comment>
<dbReference type="Proteomes" id="UP000694892">
    <property type="component" value="Chromosome 3L"/>
</dbReference>
<organism evidence="10 11">
    <name type="scientific">Xenopus laevis</name>
    <name type="common">African clawed frog</name>
    <dbReference type="NCBI Taxonomy" id="8355"/>
    <lineage>
        <taxon>Eukaryota</taxon>
        <taxon>Metazoa</taxon>
        <taxon>Chordata</taxon>
        <taxon>Craniata</taxon>
        <taxon>Vertebrata</taxon>
        <taxon>Euteleostomi</taxon>
        <taxon>Amphibia</taxon>
        <taxon>Batrachia</taxon>
        <taxon>Anura</taxon>
        <taxon>Pipoidea</taxon>
        <taxon>Pipidae</taxon>
        <taxon>Xenopodinae</taxon>
        <taxon>Xenopus</taxon>
        <taxon>Xenopus</taxon>
    </lineage>
</organism>
<dbReference type="InterPro" id="IPR046338">
    <property type="entry name" value="GAIN_dom_sf"/>
</dbReference>
<keyword evidence="7" id="KW-0325">Glycoprotein</keyword>
<dbReference type="Gene3D" id="1.20.1070.10">
    <property type="entry name" value="Rhodopsin 7-helix transmembrane proteins"/>
    <property type="match status" value="1"/>
</dbReference>
<keyword evidence="3" id="KW-0677">Repeat</keyword>
<keyword evidence="4 8" id="KW-1133">Transmembrane helix</keyword>
<dbReference type="PROSITE" id="PS50221">
    <property type="entry name" value="GAIN_B"/>
    <property type="match status" value="1"/>
</dbReference>
<feature type="transmembrane region" description="Helical" evidence="8">
    <location>
        <begin position="316"/>
        <end position="335"/>
    </location>
</feature>
<dbReference type="PROSITE" id="PS00650">
    <property type="entry name" value="G_PROTEIN_RECEP_F2_2"/>
    <property type="match status" value="1"/>
</dbReference>
<keyword evidence="2 8" id="KW-0812">Transmembrane</keyword>
<evidence type="ECO:0000313" key="11">
    <source>
        <dbReference type="Proteomes" id="UP000694892"/>
    </source>
</evidence>
<dbReference type="PANTHER" id="PTHR12011:SF433">
    <property type="entry name" value="ADHESION G PROTEIN-COUPLED RECEPTOR E1-LIKE-RELATED"/>
    <property type="match status" value="1"/>
</dbReference>
<proteinExistence type="predicted"/>
<dbReference type="InterPro" id="IPR001740">
    <property type="entry name" value="GPCR_2_EMR1-like_rcpt"/>
</dbReference>
<evidence type="ECO:0000259" key="9">
    <source>
        <dbReference type="PROSITE" id="PS50221"/>
    </source>
</evidence>
<dbReference type="PANTHER" id="PTHR12011">
    <property type="entry name" value="ADHESION G-PROTEIN COUPLED RECEPTOR"/>
    <property type="match status" value="1"/>
</dbReference>
<accession>A0A974DFU6</accession>
<evidence type="ECO:0000256" key="8">
    <source>
        <dbReference type="SAM" id="Phobius"/>
    </source>
</evidence>
<dbReference type="PRINTS" id="PR01128">
    <property type="entry name" value="EMR1HORMONER"/>
</dbReference>
<dbReference type="OMA" id="MHASENT"/>
<dbReference type="GO" id="GO:0007189">
    <property type="term" value="P:adenylate cyclase-activating G protein-coupled receptor signaling pathway"/>
    <property type="evidence" value="ECO:0007669"/>
    <property type="project" value="TreeGrafter"/>
</dbReference>
<evidence type="ECO:0000256" key="5">
    <source>
        <dbReference type="ARBA" id="ARBA00023136"/>
    </source>
</evidence>
<dbReference type="AlphaFoldDB" id="A0A974DFU6"/>